<name>A0A4C1STY3_EUMVA</name>
<organism evidence="2 3">
    <name type="scientific">Eumeta variegata</name>
    <name type="common">Bagworm moth</name>
    <name type="synonym">Eumeta japonica</name>
    <dbReference type="NCBI Taxonomy" id="151549"/>
    <lineage>
        <taxon>Eukaryota</taxon>
        <taxon>Metazoa</taxon>
        <taxon>Ecdysozoa</taxon>
        <taxon>Arthropoda</taxon>
        <taxon>Hexapoda</taxon>
        <taxon>Insecta</taxon>
        <taxon>Pterygota</taxon>
        <taxon>Neoptera</taxon>
        <taxon>Endopterygota</taxon>
        <taxon>Lepidoptera</taxon>
        <taxon>Glossata</taxon>
        <taxon>Ditrysia</taxon>
        <taxon>Tineoidea</taxon>
        <taxon>Psychidae</taxon>
        <taxon>Oiketicinae</taxon>
        <taxon>Eumeta</taxon>
    </lineage>
</organism>
<proteinExistence type="predicted"/>
<reference evidence="2 3" key="1">
    <citation type="journal article" date="2019" name="Commun. Biol.">
        <title>The bagworm genome reveals a unique fibroin gene that provides high tensile strength.</title>
        <authorList>
            <person name="Kono N."/>
            <person name="Nakamura H."/>
            <person name="Ohtoshi R."/>
            <person name="Tomita M."/>
            <person name="Numata K."/>
            <person name="Arakawa K."/>
        </authorList>
    </citation>
    <scope>NUCLEOTIDE SEQUENCE [LARGE SCALE GENOMIC DNA]</scope>
</reference>
<gene>
    <name evidence="2" type="ORF">EVAR_3886_1</name>
</gene>
<evidence type="ECO:0000256" key="1">
    <source>
        <dbReference type="SAM" id="Phobius"/>
    </source>
</evidence>
<keyword evidence="3" id="KW-1185">Reference proteome</keyword>
<evidence type="ECO:0000313" key="2">
    <source>
        <dbReference type="EMBL" id="GBP04511.1"/>
    </source>
</evidence>
<sequence>MHPVLATLTQDSTRRALLRVSVWNGSAVILSNALSVGLYNIVELVARAHRFHYLDGHSPFNQSSIHCSSELQLSTLHSIEDLFTKRRTRAGSSPHVHGKRDRIMVRRCQVLDHLTFLRSIQLSGVTRSHIHDALEEAVPGSVMPSFKM</sequence>
<dbReference type="EMBL" id="BGZK01000014">
    <property type="protein sequence ID" value="GBP04511.1"/>
    <property type="molecule type" value="Genomic_DNA"/>
</dbReference>
<evidence type="ECO:0000313" key="3">
    <source>
        <dbReference type="Proteomes" id="UP000299102"/>
    </source>
</evidence>
<keyword evidence="1" id="KW-0812">Transmembrane</keyword>
<keyword evidence="1" id="KW-0472">Membrane</keyword>
<protein>
    <submittedName>
        <fullName evidence="2">Uncharacterized protein</fullName>
    </submittedName>
</protein>
<dbReference type="Proteomes" id="UP000299102">
    <property type="component" value="Unassembled WGS sequence"/>
</dbReference>
<comment type="caution">
    <text evidence="2">The sequence shown here is derived from an EMBL/GenBank/DDBJ whole genome shotgun (WGS) entry which is preliminary data.</text>
</comment>
<keyword evidence="1" id="KW-1133">Transmembrane helix</keyword>
<accession>A0A4C1STY3</accession>
<feature type="transmembrane region" description="Helical" evidence="1">
    <location>
        <begin position="20"/>
        <end position="42"/>
    </location>
</feature>
<dbReference type="AlphaFoldDB" id="A0A4C1STY3"/>